<proteinExistence type="predicted"/>
<dbReference type="EMBL" id="QKSB01000015">
    <property type="protein sequence ID" value="PZE15849.1"/>
    <property type="molecule type" value="Genomic_DNA"/>
</dbReference>
<keyword evidence="2" id="KW-1185">Reference proteome</keyword>
<sequence length="249" mass="29398">MKKLNPILIILLLISCANEIKKKDLKEEEKFYPAASSLWIVEKVLGEPEPDFETYFYFSNDSLFMELYRMNIDKETSEMYFSNMSNDLTAQAFFVKKEGFYLMGRDSWSFDMTLELEKTAEDKLILKLEQVNSEHPKRFEYHLRKTTVLDSIDFEYTEYYQENLDSFLNDTLVSYGLKNGVPQITLTLSGKEIEEIKLTKNDNKIDADNLEQSVYTDDKKNRSFLLENRYFDDSLTSRGDKLKNVFYND</sequence>
<evidence type="ECO:0000313" key="2">
    <source>
        <dbReference type="Proteomes" id="UP000249248"/>
    </source>
</evidence>
<name>A0A2W1MUW1_9FLAO</name>
<organism evidence="1 2">
    <name type="scientific">Putridiphycobacter roseus</name>
    <dbReference type="NCBI Taxonomy" id="2219161"/>
    <lineage>
        <taxon>Bacteria</taxon>
        <taxon>Pseudomonadati</taxon>
        <taxon>Bacteroidota</taxon>
        <taxon>Flavobacteriia</taxon>
        <taxon>Flavobacteriales</taxon>
        <taxon>Crocinitomicaceae</taxon>
        <taxon>Putridiphycobacter</taxon>
    </lineage>
</organism>
<reference evidence="1 2" key="1">
    <citation type="submission" date="2018-06" db="EMBL/GenBank/DDBJ databases">
        <title>The draft genome sequence of Crocinitomix sp. SM1701.</title>
        <authorList>
            <person name="Zhang X."/>
        </authorList>
    </citation>
    <scope>NUCLEOTIDE SEQUENCE [LARGE SCALE GENOMIC DNA]</scope>
    <source>
        <strain evidence="1 2">SM1701</strain>
    </source>
</reference>
<evidence type="ECO:0000313" key="1">
    <source>
        <dbReference type="EMBL" id="PZE15849.1"/>
    </source>
</evidence>
<protein>
    <recommendedName>
        <fullName evidence="3">Lipoprotein</fullName>
    </recommendedName>
</protein>
<dbReference type="AlphaFoldDB" id="A0A2W1MUW1"/>
<gene>
    <name evidence="1" type="ORF">DNU06_15830</name>
</gene>
<evidence type="ECO:0008006" key="3">
    <source>
        <dbReference type="Google" id="ProtNLM"/>
    </source>
</evidence>
<dbReference type="Proteomes" id="UP000249248">
    <property type="component" value="Unassembled WGS sequence"/>
</dbReference>
<comment type="caution">
    <text evidence="1">The sequence shown here is derived from an EMBL/GenBank/DDBJ whole genome shotgun (WGS) entry which is preliminary data.</text>
</comment>
<dbReference type="PROSITE" id="PS51257">
    <property type="entry name" value="PROKAR_LIPOPROTEIN"/>
    <property type="match status" value="1"/>
</dbReference>
<dbReference type="RefSeq" id="WP_111064479.1">
    <property type="nucleotide sequence ID" value="NZ_JBHUCU010000016.1"/>
</dbReference>
<accession>A0A2W1MUW1</accession>